<dbReference type="InterPro" id="IPR028082">
    <property type="entry name" value="Peripla_BP_I"/>
</dbReference>
<evidence type="ECO:0000313" key="5">
    <source>
        <dbReference type="EMBL" id="PWJ31218.1"/>
    </source>
</evidence>
<keyword evidence="6" id="KW-1185">Reference proteome</keyword>
<dbReference type="InterPro" id="IPR010982">
    <property type="entry name" value="Lambda_DNA-bd_dom_sf"/>
</dbReference>
<dbReference type="PANTHER" id="PTHR30146:SF109">
    <property type="entry name" value="HTH-TYPE TRANSCRIPTIONAL REGULATOR GALS"/>
    <property type="match status" value="1"/>
</dbReference>
<feature type="domain" description="HTH lacI-type" evidence="4">
    <location>
        <begin position="4"/>
        <end position="58"/>
    </location>
</feature>
<keyword evidence="1" id="KW-0805">Transcription regulation</keyword>
<proteinExistence type="predicted"/>
<evidence type="ECO:0000256" key="2">
    <source>
        <dbReference type="ARBA" id="ARBA00023125"/>
    </source>
</evidence>
<evidence type="ECO:0000259" key="4">
    <source>
        <dbReference type="PROSITE" id="PS50932"/>
    </source>
</evidence>
<dbReference type="OrthoDB" id="2026446at2"/>
<evidence type="ECO:0000256" key="1">
    <source>
        <dbReference type="ARBA" id="ARBA00023015"/>
    </source>
</evidence>
<gene>
    <name evidence="5" type="ORF">A8806_10274</name>
</gene>
<dbReference type="PROSITE" id="PS00356">
    <property type="entry name" value="HTH_LACI_1"/>
    <property type="match status" value="1"/>
</dbReference>
<sequence length="334" mass="38108">MKKATIIDVAEASGVSIKTVSRVMNNNPHVSEETKEKVYAAMKKTGYQVNMLAKGLKGNRTNIIVVFADRHHEEHLSIWHNIILKYLFQYAKQKNMKVVLSPSNSERFEEDETDGFYLISSGLADGAILLENILNDPRVEYFEKHNIPYVLFGESENQDVPSVSLDNFDVGYNGGKYLIEQGYRKIALFIGEKKFLSTQLRIEGFERIMQSMDAEYHIFDGLDTVEKAYHKSKEVLETYDIEAFFVSGDERALGVYRGIYEKGLEIPGDVAVLGIDNIPLGEFYYPPISTVAQDFDILAKCCMDYVVEEIENGKDSNKKKRFKFPTKIIERKST</sequence>
<dbReference type="InterPro" id="IPR046335">
    <property type="entry name" value="LacI/GalR-like_sensor"/>
</dbReference>
<dbReference type="SMART" id="SM00354">
    <property type="entry name" value="HTH_LACI"/>
    <property type="match status" value="1"/>
</dbReference>
<protein>
    <submittedName>
        <fullName evidence="5">LacI family transcriptional regulator</fullName>
    </submittedName>
</protein>
<evidence type="ECO:0000256" key="3">
    <source>
        <dbReference type="ARBA" id="ARBA00023163"/>
    </source>
</evidence>
<dbReference type="InterPro" id="IPR000843">
    <property type="entry name" value="HTH_LacI"/>
</dbReference>
<comment type="caution">
    <text evidence="5">The sequence shown here is derived from an EMBL/GenBank/DDBJ whole genome shotgun (WGS) entry which is preliminary data.</text>
</comment>
<dbReference type="CDD" id="cd01392">
    <property type="entry name" value="HTH_LacI"/>
    <property type="match status" value="1"/>
</dbReference>
<accession>A0A2Y9BA00</accession>
<dbReference type="GO" id="GO:0003700">
    <property type="term" value="F:DNA-binding transcription factor activity"/>
    <property type="evidence" value="ECO:0007669"/>
    <property type="project" value="TreeGrafter"/>
</dbReference>
<dbReference type="SUPFAM" id="SSF47413">
    <property type="entry name" value="lambda repressor-like DNA-binding domains"/>
    <property type="match status" value="1"/>
</dbReference>
<name>A0A2Y9BA00_9FIRM</name>
<organism evidence="5 6">
    <name type="scientific">Faecalicatena orotica</name>
    <dbReference type="NCBI Taxonomy" id="1544"/>
    <lineage>
        <taxon>Bacteria</taxon>
        <taxon>Bacillati</taxon>
        <taxon>Bacillota</taxon>
        <taxon>Clostridia</taxon>
        <taxon>Lachnospirales</taxon>
        <taxon>Lachnospiraceae</taxon>
        <taxon>Faecalicatena</taxon>
    </lineage>
</organism>
<dbReference type="RefSeq" id="WP_109729943.1">
    <property type="nucleotide sequence ID" value="NZ_BAAACK010000006.1"/>
</dbReference>
<keyword evidence="3" id="KW-0804">Transcription</keyword>
<evidence type="ECO:0000313" key="6">
    <source>
        <dbReference type="Proteomes" id="UP000245845"/>
    </source>
</evidence>
<dbReference type="Pfam" id="PF13377">
    <property type="entry name" value="Peripla_BP_3"/>
    <property type="match status" value="1"/>
</dbReference>
<dbReference type="Gene3D" id="3.40.50.2300">
    <property type="match status" value="2"/>
</dbReference>
<dbReference type="PROSITE" id="PS50932">
    <property type="entry name" value="HTH_LACI_2"/>
    <property type="match status" value="1"/>
</dbReference>
<dbReference type="Proteomes" id="UP000245845">
    <property type="component" value="Unassembled WGS sequence"/>
</dbReference>
<dbReference type="Pfam" id="PF00356">
    <property type="entry name" value="LacI"/>
    <property type="match status" value="1"/>
</dbReference>
<dbReference type="AlphaFoldDB" id="A0A2Y9BA00"/>
<dbReference type="GO" id="GO:0000976">
    <property type="term" value="F:transcription cis-regulatory region binding"/>
    <property type="evidence" value="ECO:0007669"/>
    <property type="project" value="TreeGrafter"/>
</dbReference>
<dbReference type="PANTHER" id="PTHR30146">
    <property type="entry name" value="LACI-RELATED TRANSCRIPTIONAL REPRESSOR"/>
    <property type="match status" value="1"/>
</dbReference>
<keyword evidence="2" id="KW-0238">DNA-binding</keyword>
<dbReference type="Gene3D" id="1.10.260.40">
    <property type="entry name" value="lambda repressor-like DNA-binding domains"/>
    <property type="match status" value="1"/>
</dbReference>
<dbReference type="EMBL" id="QGDL01000002">
    <property type="protein sequence ID" value="PWJ31218.1"/>
    <property type="molecule type" value="Genomic_DNA"/>
</dbReference>
<dbReference type="SUPFAM" id="SSF53822">
    <property type="entry name" value="Periplasmic binding protein-like I"/>
    <property type="match status" value="1"/>
</dbReference>
<reference evidence="5 6" key="1">
    <citation type="submission" date="2018-05" db="EMBL/GenBank/DDBJ databases">
        <title>The Hungate 1000. A catalogue of reference genomes from the rumen microbiome.</title>
        <authorList>
            <person name="Kelly W."/>
        </authorList>
    </citation>
    <scope>NUCLEOTIDE SEQUENCE [LARGE SCALE GENOMIC DNA]</scope>
    <source>
        <strain evidence="5 6">NLAE-zl-C242</strain>
    </source>
</reference>
<dbReference type="CDD" id="cd06267">
    <property type="entry name" value="PBP1_LacI_sugar_binding-like"/>
    <property type="match status" value="1"/>
</dbReference>